<evidence type="ECO:0000256" key="5">
    <source>
        <dbReference type="SAM" id="Phobius"/>
    </source>
</evidence>
<keyword evidence="3 5" id="KW-1133">Transmembrane helix</keyword>
<dbReference type="Gene3D" id="1.20.1560.10">
    <property type="entry name" value="ABC transporter type 1, transmembrane domain"/>
    <property type="match status" value="1"/>
</dbReference>
<evidence type="ECO:0000256" key="2">
    <source>
        <dbReference type="ARBA" id="ARBA00022692"/>
    </source>
</evidence>
<dbReference type="AlphaFoldDB" id="A0A1R1PL99"/>
<dbReference type="InterPro" id="IPR036640">
    <property type="entry name" value="ABC1_TM_sf"/>
</dbReference>
<dbReference type="Proteomes" id="UP000188320">
    <property type="component" value="Unassembled WGS sequence"/>
</dbReference>
<dbReference type="InterPro" id="IPR039421">
    <property type="entry name" value="Type_1_exporter"/>
</dbReference>
<dbReference type="InterPro" id="IPR011527">
    <property type="entry name" value="ABC1_TM_dom"/>
</dbReference>
<organism evidence="7 8">
    <name type="scientific">Zancudomyces culisetae</name>
    <name type="common">Gut fungus</name>
    <name type="synonym">Smittium culisetae</name>
    <dbReference type="NCBI Taxonomy" id="1213189"/>
    <lineage>
        <taxon>Eukaryota</taxon>
        <taxon>Fungi</taxon>
        <taxon>Fungi incertae sedis</taxon>
        <taxon>Zoopagomycota</taxon>
        <taxon>Kickxellomycotina</taxon>
        <taxon>Harpellomycetes</taxon>
        <taxon>Harpellales</taxon>
        <taxon>Legeriomycetaceae</taxon>
        <taxon>Zancudomyces</taxon>
    </lineage>
</organism>
<evidence type="ECO:0000313" key="8">
    <source>
        <dbReference type="Proteomes" id="UP000188320"/>
    </source>
</evidence>
<dbReference type="PANTHER" id="PTHR24222:SF76">
    <property type="entry name" value="MYCOBACTIN IMPORT ATP-BINDING_PERMEASE PROTEIN IRTB"/>
    <property type="match status" value="1"/>
</dbReference>
<evidence type="ECO:0000259" key="6">
    <source>
        <dbReference type="PROSITE" id="PS50929"/>
    </source>
</evidence>
<accession>A0A1R1PL99</accession>
<protein>
    <submittedName>
        <fullName evidence="7">Multidrug resistance protein 1A</fullName>
    </submittedName>
</protein>
<dbReference type="GO" id="GO:0005524">
    <property type="term" value="F:ATP binding"/>
    <property type="evidence" value="ECO:0007669"/>
    <property type="project" value="InterPro"/>
</dbReference>
<feature type="transmembrane region" description="Helical" evidence="5">
    <location>
        <begin position="149"/>
        <end position="172"/>
    </location>
</feature>
<feature type="non-terminal residue" evidence="7">
    <location>
        <position position="232"/>
    </location>
</feature>
<dbReference type="PROSITE" id="PS50929">
    <property type="entry name" value="ABC_TM1F"/>
    <property type="match status" value="1"/>
</dbReference>
<proteinExistence type="predicted"/>
<dbReference type="GO" id="GO:0140359">
    <property type="term" value="F:ABC-type transporter activity"/>
    <property type="evidence" value="ECO:0007669"/>
    <property type="project" value="InterPro"/>
</dbReference>
<feature type="transmembrane region" description="Helical" evidence="5">
    <location>
        <begin position="184"/>
        <end position="203"/>
    </location>
</feature>
<evidence type="ECO:0000256" key="3">
    <source>
        <dbReference type="ARBA" id="ARBA00022989"/>
    </source>
</evidence>
<evidence type="ECO:0000256" key="4">
    <source>
        <dbReference type="ARBA" id="ARBA00023136"/>
    </source>
</evidence>
<dbReference type="CDD" id="cd18577">
    <property type="entry name" value="ABC_6TM_Pgp_ABCB1_D1_like"/>
    <property type="match status" value="1"/>
</dbReference>
<dbReference type="SUPFAM" id="SSF90123">
    <property type="entry name" value="ABC transporter transmembrane region"/>
    <property type="match status" value="1"/>
</dbReference>
<feature type="domain" description="ABC transmembrane type-1" evidence="6">
    <location>
        <begin position="1"/>
        <end position="211"/>
    </location>
</feature>
<dbReference type="PANTHER" id="PTHR24222">
    <property type="entry name" value="ABC TRANSPORTER B FAMILY"/>
    <property type="match status" value="1"/>
</dbReference>
<keyword evidence="8" id="KW-1185">Reference proteome</keyword>
<dbReference type="GO" id="GO:0005886">
    <property type="term" value="C:plasma membrane"/>
    <property type="evidence" value="ECO:0007669"/>
    <property type="project" value="TreeGrafter"/>
</dbReference>
<sequence>MREAYYKSILSQEIEWFDAVESGSLTTRMSSDISLIQDGINENAGYVLQYITTFLGGFALALIRDWRLALVVLSISPLLVASAGFMGVSVSKWTDKVQEAFAEAGAVATEVFSSMRTVMAFNAQEREIDRYSSKLGTGFKAGVKRAMMFGLGIGVLFFLIYSTYALGFWYGAKLIRDGVSTPTKVLNAFFALLIGSFSLGGAAPSISAISTARGAASEVFKVIDKKSKIDAT</sequence>
<reference evidence="8" key="1">
    <citation type="submission" date="2017-01" db="EMBL/GenBank/DDBJ databases">
        <authorList>
            <person name="Wang Y."/>
            <person name="White M."/>
            <person name="Kvist S."/>
            <person name="Moncalvo J.-M."/>
        </authorList>
    </citation>
    <scope>NUCLEOTIDE SEQUENCE [LARGE SCALE GENOMIC DNA]</scope>
    <source>
        <strain evidence="8">COL-18-3</strain>
    </source>
</reference>
<evidence type="ECO:0000256" key="1">
    <source>
        <dbReference type="ARBA" id="ARBA00004141"/>
    </source>
</evidence>
<name>A0A1R1PL99_ZANCU</name>
<dbReference type="Pfam" id="PF00664">
    <property type="entry name" value="ABC_membrane"/>
    <property type="match status" value="1"/>
</dbReference>
<keyword evidence="4 5" id="KW-0472">Membrane</keyword>
<evidence type="ECO:0000313" key="7">
    <source>
        <dbReference type="EMBL" id="OMH81735.1"/>
    </source>
</evidence>
<feature type="transmembrane region" description="Helical" evidence="5">
    <location>
        <begin position="69"/>
        <end position="88"/>
    </location>
</feature>
<gene>
    <name evidence="7" type="ORF">AX774_g4806</name>
</gene>
<comment type="subcellular location">
    <subcellularLocation>
        <location evidence="1">Membrane</location>
        <topology evidence="1">Multi-pass membrane protein</topology>
    </subcellularLocation>
</comment>
<comment type="caution">
    <text evidence="7">The sequence shown here is derived from an EMBL/GenBank/DDBJ whole genome shotgun (WGS) entry which is preliminary data.</text>
</comment>
<dbReference type="OrthoDB" id="6500128at2759"/>
<dbReference type="EMBL" id="LSSK01000836">
    <property type="protein sequence ID" value="OMH81735.1"/>
    <property type="molecule type" value="Genomic_DNA"/>
</dbReference>
<keyword evidence="2 5" id="KW-0812">Transmembrane</keyword>
<feature type="transmembrane region" description="Helical" evidence="5">
    <location>
        <begin position="44"/>
        <end position="63"/>
    </location>
</feature>